<protein>
    <submittedName>
        <fullName evidence="2">Uncharacterized protein</fullName>
    </submittedName>
</protein>
<dbReference type="EMBL" id="QKZI01000009">
    <property type="protein sequence ID" value="PZX02863.1"/>
    <property type="molecule type" value="Genomic_DNA"/>
</dbReference>
<evidence type="ECO:0000256" key="1">
    <source>
        <dbReference type="SAM" id="MobiDB-lite"/>
    </source>
</evidence>
<dbReference type="OrthoDB" id="2973744at2"/>
<evidence type="ECO:0000313" key="3">
    <source>
        <dbReference type="Proteomes" id="UP000248646"/>
    </source>
</evidence>
<evidence type="ECO:0000313" key="2">
    <source>
        <dbReference type="EMBL" id="PZX02863.1"/>
    </source>
</evidence>
<feature type="compositionally biased region" description="Polar residues" evidence="1">
    <location>
        <begin position="47"/>
        <end position="59"/>
    </location>
</feature>
<name>A0A2W7MES8_9BACI</name>
<dbReference type="Proteomes" id="UP000248646">
    <property type="component" value="Unassembled WGS sequence"/>
</dbReference>
<accession>A0A2W7MES8</accession>
<sequence>MTHQNMNTNASASKKKKDPTTDTAYGDPVKSSSPTINNEYKEGTSAIDESTQNGNSRKD</sequence>
<proteinExistence type="predicted"/>
<organism evidence="2 3">
    <name type="scientific">Psychrobacillus insolitus</name>
    <dbReference type="NCBI Taxonomy" id="1461"/>
    <lineage>
        <taxon>Bacteria</taxon>
        <taxon>Bacillati</taxon>
        <taxon>Bacillota</taxon>
        <taxon>Bacilli</taxon>
        <taxon>Bacillales</taxon>
        <taxon>Bacillaceae</taxon>
        <taxon>Psychrobacillus</taxon>
    </lineage>
</organism>
<feature type="region of interest" description="Disordered" evidence="1">
    <location>
        <begin position="1"/>
        <end position="59"/>
    </location>
</feature>
<reference evidence="2 3" key="1">
    <citation type="submission" date="2018-06" db="EMBL/GenBank/DDBJ databases">
        <title>Genomic Encyclopedia of Type Strains, Phase IV (KMG-IV): sequencing the most valuable type-strain genomes for metagenomic binning, comparative biology and taxonomic classification.</title>
        <authorList>
            <person name="Goeker M."/>
        </authorList>
    </citation>
    <scope>NUCLEOTIDE SEQUENCE [LARGE SCALE GENOMIC DNA]</scope>
    <source>
        <strain evidence="2 3">DSM 5</strain>
    </source>
</reference>
<keyword evidence="3" id="KW-1185">Reference proteome</keyword>
<feature type="compositionally biased region" description="Polar residues" evidence="1">
    <location>
        <begin position="1"/>
        <end position="12"/>
    </location>
</feature>
<dbReference type="AlphaFoldDB" id="A0A2W7MES8"/>
<gene>
    <name evidence="2" type="ORF">C7437_1095</name>
</gene>
<comment type="caution">
    <text evidence="2">The sequence shown here is derived from an EMBL/GenBank/DDBJ whole genome shotgun (WGS) entry which is preliminary data.</text>
</comment>
<dbReference type="RefSeq" id="WP_111440666.1">
    <property type="nucleotide sequence ID" value="NZ_QKZI01000009.1"/>
</dbReference>